<evidence type="ECO:0000313" key="3">
    <source>
        <dbReference type="Proteomes" id="UP001058974"/>
    </source>
</evidence>
<feature type="region of interest" description="Disordered" evidence="1">
    <location>
        <begin position="49"/>
        <end position="91"/>
    </location>
</feature>
<comment type="caution">
    <text evidence="2">The sequence shown here is derived from an EMBL/GenBank/DDBJ whole genome shotgun (WGS) entry which is preliminary data.</text>
</comment>
<accession>A0A9D4VV50</accession>
<keyword evidence="3" id="KW-1185">Reference proteome</keyword>
<dbReference type="AlphaFoldDB" id="A0A9D4VV50"/>
<name>A0A9D4VV50_PEA</name>
<dbReference type="Proteomes" id="UP001058974">
    <property type="component" value="Chromosome 7"/>
</dbReference>
<sequence length="157" mass="17703">MDPPNADILELTEMMRELFKVVQGLALGQKAIAERVEKIEKWMITERVQGNAPSSGVKKPFGNGQRKNEVRQQRQPPQQRAGYQVRGKGIDRQFDKPPVTYAVLFKKLMDLGLVQPRTMVPIRLDQRPPNYDENAQCEFHSGTPGHNIEGCDGGCNC</sequence>
<evidence type="ECO:0000313" key="2">
    <source>
        <dbReference type="EMBL" id="KAI5390206.1"/>
    </source>
</evidence>
<dbReference type="EMBL" id="JAMSHJ010000007">
    <property type="protein sequence ID" value="KAI5390206.1"/>
    <property type="molecule type" value="Genomic_DNA"/>
</dbReference>
<protein>
    <submittedName>
        <fullName evidence="2">Uncharacterized protein</fullName>
    </submittedName>
</protein>
<dbReference type="Gramene" id="Psat07G0549600-T1">
    <property type="protein sequence ID" value="KAI5390206.1"/>
    <property type="gene ID" value="KIW84_075496"/>
</dbReference>
<organism evidence="2 3">
    <name type="scientific">Pisum sativum</name>
    <name type="common">Garden pea</name>
    <name type="synonym">Lathyrus oleraceus</name>
    <dbReference type="NCBI Taxonomy" id="3888"/>
    <lineage>
        <taxon>Eukaryota</taxon>
        <taxon>Viridiplantae</taxon>
        <taxon>Streptophyta</taxon>
        <taxon>Embryophyta</taxon>
        <taxon>Tracheophyta</taxon>
        <taxon>Spermatophyta</taxon>
        <taxon>Magnoliopsida</taxon>
        <taxon>eudicotyledons</taxon>
        <taxon>Gunneridae</taxon>
        <taxon>Pentapetalae</taxon>
        <taxon>rosids</taxon>
        <taxon>fabids</taxon>
        <taxon>Fabales</taxon>
        <taxon>Fabaceae</taxon>
        <taxon>Papilionoideae</taxon>
        <taxon>50 kb inversion clade</taxon>
        <taxon>NPAAA clade</taxon>
        <taxon>Hologalegina</taxon>
        <taxon>IRL clade</taxon>
        <taxon>Fabeae</taxon>
        <taxon>Lathyrus</taxon>
    </lineage>
</organism>
<evidence type="ECO:0000256" key="1">
    <source>
        <dbReference type="SAM" id="MobiDB-lite"/>
    </source>
</evidence>
<gene>
    <name evidence="2" type="ORF">KIW84_075496</name>
</gene>
<reference evidence="2 3" key="1">
    <citation type="journal article" date="2022" name="Nat. Genet.">
        <title>Improved pea reference genome and pan-genome highlight genomic features and evolutionary characteristics.</title>
        <authorList>
            <person name="Yang T."/>
            <person name="Liu R."/>
            <person name="Luo Y."/>
            <person name="Hu S."/>
            <person name="Wang D."/>
            <person name="Wang C."/>
            <person name="Pandey M.K."/>
            <person name="Ge S."/>
            <person name="Xu Q."/>
            <person name="Li N."/>
            <person name="Li G."/>
            <person name="Huang Y."/>
            <person name="Saxena R.K."/>
            <person name="Ji Y."/>
            <person name="Li M."/>
            <person name="Yan X."/>
            <person name="He Y."/>
            <person name="Liu Y."/>
            <person name="Wang X."/>
            <person name="Xiang C."/>
            <person name="Varshney R.K."/>
            <person name="Ding H."/>
            <person name="Gao S."/>
            <person name="Zong X."/>
        </authorList>
    </citation>
    <scope>NUCLEOTIDE SEQUENCE [LARGE SCALE GENOMIC DNA]</scope>
    <source>
        <strain evidence="2 3">cv. Zhongwan 6</strain>
    </source>
</reference>
<proteinExistence type="predicted"/>